<dbReference type="InterPro" id="IPR036249">
    <property type="entry name" value="Thioredoxin-like_sf"/>
</dbReference>
<feature type="compositionally biased region" description="Polar residues" evidence="1">
    <location>
        <begin position="21"/>
        <end position="36"/>
    </location>
</feature>
<evidence type="ECO:0000313" key="3">
    <source>
        <dbReference type="EMBL" id="KAJ1367027.1"/>
    </source>
</evidence>
<dbReference type="SUPFAM" id="SSF52833">
    <property type="entry name" value="Thioredoxin-like"/>
    <property type="match status" value="2"/>
</dbReference>
<evidence type="ECO:0000256" key="2">
    <source>
        <dbReference type="SAM" id="Phobius"/>
    </source>
</evidence>
<protein>
    <recommendedName>
        <fullName evidence="5">Thioredoxin domain-containing protein</fullName>
    </recommendedName>
</protein>
<keyword evidence="2" id="KW-0472">Membrane</keyword>
<dbReference type="Gene3D" id="3.40.30.10">
    <property type="entry name" value="Glutaredoxin"/>
    <property type="match status" value="3"/>
</dbReference>
<dbReference type="EMBL" id="JAHQIW010005749">
    <property type="protein sequence ID" value="KAJ1367027.1"/>
    <property type="molecule type" value="Genomic_DNA"/>
</dbReference>
<name>A0AAD5WEA8_PARTN</name>
<evidence type="ECO:0000313" key="4">
    <source>
        <dbReference type="Proteomes" id="UP001196413"/>
    </source>
</evidence>
<dbReference type="Proteomes" id="UP001196413">
    <property type="component" value="Unassembled WGS sequence"/>
</dbReference>
<organism evidence="3 4">
    <name type="scientific">Parelaphostrongylus tenuis</name>
    <name type="common">Meningeal worm</name>
    <dbReference type="NCBI Taxonomy" id="148309"/>
    <lineage>
        <taxon>Eukaryota</taxon>
        <taxon>Metazoa</taxon>
        <taxon>Ecdysozoa</taxon>
        <taxon>Nematoda</taxon>
        <taxon>Chromadorea</taxon>
        <taxon>Rhabditida</taxon>
        <taxon>Rhabditina</taxon>
        <taxon>Rhabditomorpha</taxon>
        <taxon>Strongyloidea</taxon>
        <taxon>Metastrongylidae</taxon>
        <taxon>Parelaphostrongylus</taxon>
    </lineage>
</organism>
<gene>
    <name evidence="3" type="ORF">KIN20_027859</name>
</gene>
<proteinExistence type="predicted"/>
<keyword evidence="2" id="KW-1133">Transmembrane helix</keyword>
<comment type="caution">
    <text evidence="3">The sequence shown here is derived from an EMBL/GenBank/DDBJ whole genome shotgun (WGS) entry which is preliminary data.</text>
</comment>
<keyword evidence="4" id="KW-1185">Reference proteome</keyword>
<accession>A0AAD5WEA8</accession>
<dbReference type="PANTHER" id="PTHR46497">
    <property type="entry name" value="THIOREDOXIN DOMAIN-CONTAINING PROTEIN 11"/>
    <property type="match status" value="1"/>
</dbReference>
<feature type="region of interest" description="Disordered" evidence="1">
    <location>
        <begin position="1"/>
        <end position="56"/>
    </location>
</feature>
<feature type="compositionally biased region" description="Basic and acidic residues" evidence="1">
    <location>
        <begin position="38"/>
        <end position="56"/>
    </location>
</feature>
<evidence type="ECO:0008006" key="5">
    <source>
        <dbReference type="Google" id="ProtNLM"/>
    </source>
</evidence>
<dbReference type="AlphaFoldDB" id="A0AAD5WEA8"/>
<feature type="transmembrane region" description="Helical" evidence="2">
    <location>
        <begin position="83"/>
        <end position="104"/>
    </location>
</feature>
<dbReference type="InterPro" id="IPR052792">
    <property type="entry name" value="Thioredoxin_dom-contain_11"/>
</dbReference>
<dbReference type="PANTHER" id="PTHR46497:SF1">
    <property type="entry name" value="THIOREDOXIN DOMAIN-CONTAINING PROTEIN 11"/>
    <property type="match status" value="1"/>
</dbReference>
<reference evidence="3" key="1">
    <citation type="submission" date="2021-06" db="EMBL/GenBank/DDBJ databases">
        <title>Parelaphostrongylus tenuis whole genome reference sequence.</title>
        <authorList>
            <person name="Garwood T.J."/>
            <person name="Larsen P.A."/>
            <person name="Fountain-Jones N.M."/>
            <person name="Garbe J.R."/>
            <person name="Macchietto M.G."/>
            <person name="Kania S.A."/>
            <person name="Gerhold R.W."/>
            <person name="Richards J.E."/>
            <person name="Wolf T.M."/>
        </authorList>
    </citation>
    <scope>NUCLEOTIDE SEQUENCE</scope>
    <source>
        <strain evidence="3">MNPRO001-30</strain>
        <tissue evidence="3">Meninges</tissue>
    </source>
</reference>
<sequence length="912" mass="106026">MVQNRSLEELDSAQLAEGTVADSSSTVDLSEHQANPITDREALQEETGKDPDELEKHPVKSLDVKTAIDLLLSILSPRNMGKCLIFLLGFMLANYLWCFLVEVYSRPTILKPRGPLPFFSNSSSSHVTDYYTGNFLPERMLRHYDLLVVMYYAPWSFHSRSLKHPFEVVALILRNHKNVRFVAVNCWTTTGECRKMYKIYQYPLIVAYSSTVHSIYQGEHSTDHLYRWIVNIRNPFRYIGSAKVLKKLMRECHLLVVGYFPFKNVSVPTGYRAFAASAMMLHSGLLEDEYTCLSVVTSERLAREVGIRFEGDIVIYSLESDSEIRWSVDVSRTAENIVEWVKRKRNEAIVKWIHFNRNTELMTEQLAELLKESAILLLVTPLTVVYRGQSDILLFTELAREYWNCDNNDLLSVAPIESKRIVPKVFSQEASKDKLACAESLDDIAKMDSCCRSLLPSVDWNMACASSAKYHWEDEEMNTTTKQRHKEPRRRRSHWTEQVLAATKQCIAVRNGSSSANSVLSRCCEYYERLFQHELTSTHKANLAKFNHDREIKLADLCTRGRLFEYMKYPVINESLHLFNDSHSIEGSIRGLRCTKRVENDTLTFVVLDSLHYHYFLNKWGLQNVQLPAIIAVDASRELFSVMDGQLSQNRIREFITDYHSNVISDDLMSEEDGKSRFVKENDILLEKPAALREKRIQVLERLTQRTFHSLIESQHNTSHDVVVLFSGGRWHSPSTIAMHVYHNTASYFSSSEDLIKFYVIDVTRNELPYNFNFDRIPAIVIFLANRTDISWKYPDGLPISQPNLLSFLLSHCSTRLRWKMALTNCGRICVIHNQRHLRKRQERLLLTIRGIRESLYRKEREKGLHYFVKQLRIVRRLQQTLRFALHQSEMLAEDEVNRLLHNSLFEEYLRV</sequence>
<evidence type="ECO:0000256" key="1">
    <source>
        <dbReference type="SAM" id="MobiDB-lite"/>
    </source>
</evidence>
<keyword evidence="2" id="KW-0812">Transmembrane</keyword>